<evidence type="ECO:0000259" key="1">
    <source>
        <dbReference type="SMART" id="SM00479"/>
    </source>
</evidence>
<dbReference type="InterPro" id="IPR036397">
    <property type="entry name" value="RNaseH_sf"/>
</dbReference>
<dbReference type="CDD" id="cd06127">
    <property type="entry name" value="DEDDh"/>
    <property type="match status" value="1"/>
</dbReference>
<sequence>MESSMNGSGGPLLNLQRPIVFFDLETTGVDAVKDRIVEISMLKVLPDGSEEEFYSLIHPEMHIPESSSEVHGITDEKVADAPKFAEVAREIAGFMEGCDIGGYNCNKFDVPMLVEEFLRADVPVDFKSRKIIDVQVIFHKREQRTLSAAYKFYCDKDLTNAHTAAADTRATYEVLRGQLGRYEDLPNDVTALDEYTSYHKIVDFAGRLIYDEQGREVINFGKHKGKLAEEVLRMEPTYYDWIMRSDFARDTQREFMKIKIRMDQKRR</sequence>
<dbReference type="GO" id="GO:0003676">
    <property type="term" value="F:nucleic acid binding"/>
    <property type="evidence" value="ECO:0007669"/>
    <property type="project" value="InterPro"/>
</dbReference>
<dbReference type="SMART" id="SM00479">
    <property type="entry name" value="EXOIII"/>
    <property type="match status" value="1"/>
</dbReference>
<protein>
    <submittedName>
        <fullName evidence="2">DNA polymerase-3 subunit epsilon</fullName>
    </submittedName>
</protein>
<dbReference type="InterPro" id="IPR046768">
    <property type="entry name" value="ExoX-like_C"/>
</dbReference>
<reference evidence="2 3" key="1">
    <citation type="submission" date="2017-02" db="EMBL/GenBank/DDBJ databases">
        <authorList>
            <person name="Peterson S.W."/>
        </authorList>
    </citation>
    <scope>NUCLEOTIDE SEQUENCE [LARGE SCALE GENOMIC DNA]</scope>
    <source>
        <strain evidence="2 3">ATCC 700135</strain>
    </source>
</reference>
<dbReference type="Proteomes" id="UP000189956">
    <property type="component" value="Unassembled WGS sequence"/>
</dbReference>
<organism evidence="2 3">
    <name type="scientific">Porphyromonas cangingivalis</name>
    <dbReference type="NCBI Taxonomy" id="36874"/>
    <lineage>
        <taxon>Bacteria</taxon>
        <taxon>Pseudomonadati</taxon>
        <taxon>Bacteroidota</taxon>
        <taxon>Bacteroidia</taxon>
        <taxon>Bacteroidales</taxon>
        <taxon>Porphyromonadaceae</taxon>
        <taxon>Porphyromonas</taxon>
    </lineage>
</organism>
<dbReference type="RefSeq" id="WP_234394711.1">
    <property type="nucleotide sequence ID" value="NZ_CALTZT010000034.1"/>
</dbReference>
<dbReference type="SUPFAM" id="SSF53098">
    <property type="entry name" value="Ribonuclease H-like"/>
    <property type="match status" value="1"/>
</dbReference>
<dbReference type="Gene3D" id="3.30.420.10">
    <property type="entry name" value="Ribonuclease H-like superfamily/Ribonuclease H"/>
    <property type="match status" value="1"/>
</dbReference>
<dbReference type="GO" id="GO:0008408">
    <property type="term" value="F:3'-5' exonuclease activity"/>
    <property type="evidence" value="ECO:0007669"/>
    <property type="project" value="TreeGrafter"/>
</dbReference>
<dbReference type="InterPro" id="IPR012337">
    <property type="entry name" value="RNaseH-like_sf"/>
</dbReference>
<accession>A0A1T4M1Z5</accession>
<dbReference type="InterPro" id="IPR013520">
    <property type="entry name" value="Ribonucl_H"/>
</dbReference>
<dbReference type="Pfam" id="PF20600">
    <property type="entry name" value="ExoX-like_C"/>
    <property type="match status" value="1"/>
</dbReference>
<evidence type="ECO:0000313" key="3">
    <source>
        <dbReference type="Proteomes" id="UP000189956"/>
    </source>
</evidence>
<dbReference type="Pfam" id="PF00929">
    <property type="entry name" value="RNase_T"/>
    <property type="match status" value="1"/>
</dbReference>
<dbReference type="PANTHER" id="PTHR30231">
    <property type="entry name" value="DNA POLYMERASE III SUBUNIT EPSILON"/>
    <property type="match status" value="1"/>
</dbReference>
<proteinExistence type="predicted"/>
<evidence type="ECO:0000313" key="2">
    <source>
        <dbReference type="EMBL" id="SJZ60916.1"/>
    </source>
</evidence>
<feature type="domain" description="Exonuclease" evidence="1">
    <location>
        <begin position="18"/>
        <end position="184"/>
    </location>
</feature>
<dbReference type="GO" id="GO:0045004">
    <property type="term" value="P:DNA replication proofreading"/>
    <property type="evidence" value="ECO:0007669"/>
    <property type="project" value="TreeGrafter"/>
</dbReference>
<dbReference type="EMBL" id="FUWL01000010">
    <property type="protein sequence ID" value="SJZ60916.1"/>
    <property type="molecule type" value="Genomic_DNA"/>
</dbReference>
<dbReference type="GO" id="GO:0005829">
    <property type="term" value="C:cytosol"/>
    <property type="evidence" value="ECO:0007669"/>
    <property type="project" value="TreeGrafter"/>
</dbReference>
<gene>
    <name evidence="2" type="ORF">SAMN02745205_01350</name>
</gene>
<dbReference type="PANTHER" id="PTHR30231:SF41">
    <property type="entry name" value="DNA POLYMERASE III SUBUNIT EPSILON"/>
    <property type="match status" value="1"/>
</dbReference>
<dbReference type="AlphaFoldDB" id="A0A1T4M1Z5"/>
<name>A0A1T4M1Z5_PORCN</name>